<organism evidence="1 2">
    <name type="scientific">Paucilactobacillus oligofermentans DSM 15707 = LMG 22743</name>
    <dbReference type="NCBI Taxonomy" id="1423778"/>
    <lineage>
        <taxon>Bacteria</taxon>
        <taxon>Bacillati</taxon>
        <taxon>Bacillota</taxon>
        <taxon>Bacilli</taxon>
        <taxon>Lactobacillales</taxon>
        <taxon>Lactobacillaceae</taxon>
        <taxon>Paucilactobacillus</taxon>
    </lineage>
</organism>
<dbReference type="OrthoDB" id="358393at2"/>
<reference evidence="1 2" key="1">
    <citation type="journal article" date="2015" name="Genome Announc.">
        <title>Expanding the biotechnology potential of lactobacilli through comparative genomics of 213 strains and associated genera.</title>
        <authorList>
            <person name="Sun Z."/>
            <person name="Harris H.M."/>
            <person name="McCann A."/>
            <person name="Guo C."/>
            <person name="Argimon S."/>
            <person name="Zhang W."/>
            <person name="Yang X."/>
            <person name="Jeffery I.B."/>
            <person name="Cooney J.C."/>
            <person name="Kagawa T.F."/>
            <person name="Liu W."/>
            <person name="Song Y."/>
            <person name="Salvetti E."/>
            <person name="Wrobel A."/>
            <person name="Rasinkangas P."/>
            <person name="Parkhill J."/>
            <person name="Rea M.C."/>
            <person name="O'Sullivan O."/>
            <person name="Ritari J."/>
            <person name="Douillard F.P."/>
            <person name="Paul Ross R."/>
            <person name="Yang R."/>
            <person name="Briner A.E."/>
            <person name="Felis G.E."/>
            <person name="de Vos W.M."/>
            <person name="Barrangou R."/>
            <person name="Klaenhammer T.R."/>
            <person name="Caufield P.W."/>
            <person name="Cui Y."/>
            <person name="Zhang H."/>
            <person name="O'Toole P.W."/>
        </authorList>
    </citation>
    <scope>NUCLEOTIDE SEQUENCE [LARGE SCALE GENOMIC DNA]</scope>
    <source>
        <strain evidence="1 2">DSM 15707</strain>
    </source>
</reference>
<gene>
    <name evidence="1" type="ORF">FC70_GL000651</name>
</gene>
<dbReference type="Pfam" id="PF16161">
    <property type="entry name" value="DUF4867"/>
    <property type="match status" value="1"/>
</dbReference>
<comment type="caution">
    <text evidence="1">The sequence shown here is derived from an EMBL/GenBank/DDBJ whole genome shotgun (WGS) entry which is preliminary data.</text>
</comment>
<dbReference type="AlphaFoldDB" id="A0A0R1RGC4"/>
<accession>A0A0R1RGC4</accession>
<sequence>MASLEEVRRANPELDVRSVFDEEFEDFGRVVELPQQRVLSNLLAKTEIPSVNNVYIREEKSWLAEQRTEIERDFYGEQKIEIGYCNGHSDHLNAFEFHNCSELNLAGTDLVLFLTHRSVIHKMWVETDESQAFFVPKGTAIEVYASTLHFAPCAIDSDGFRCLVILTAGTNGSLDDPEADSIVFQKNKWLLTHADNQRMVDKGARIGLRGDNYMINKIATVNNK</sequence>
<evidence type="ECO:0000313" key="2">
    <source>
        <dbReference type="Proteomes" id="UP000051697"/>
    </source>
</evidence>
<dbReference type="Proteomes" id="UP000051697">
    <property type="component" value="Unassembled WGS sequence"/>
</dbReference>
<dbReference type="EMBL" id="AZFE01000030">
    <property type="protein sequence ID" value="KRL56064.1"/>
    <property type="molecule type" value="Genomic_DNA"/>
</dbReference>
<evidence type="ECO:0000313" key="1">
    <source>
        <dbReference type="EMBL" id="KRL56064.1"/>
    </source>
</evidence>
<proteinExistence type="predicted"/>
<name>A0A0R1RGC4_9LACO</name>
<dbReference type="RefSeq" id="WP_057889623.1">
    <property type="nucleotide sequence ID" value="NZ_AZFE01000030.1"/>
</dbReference>
<dbReference type="STRING" id="1423778.FC70_GL000651"/>
<dbReference type="PATRIC" id="fig|1423778.4.peg.679"/>
<keyword evidence="2" id="KW-1185">Reference proteome</keyword>
<protein>
    <recommendedName>
        <fullName evidence="3">DUF4867 domain-containing protein</fullName>
    </recommendedName>
</protein>
<dbReference type="KEGG" id="lol:LACOL_0644"/>
<evidence type="ECO:0008006" key="3">
    <source>
        <dbReference type="Google" id="ProtNLM"/>
    </source>
</evidence>
<dbReference type="InterPro" id="IPR032358">
    <property type="entry name" value="DUF4867"/>
</dbReference>